<dbReference type="WBParaSite" id="GPUH_0000113201-mRNA-1">
    <property type="protein sequence ID" value="GPUH_0000113201-mRNA-1"/>
    <property type="gene ID" value="GPUH_0000113201"/>
</dbReference>
<feature type="region of interest" description="Disordered" evidence="1">
    <location>
        <begin position="103"/>
        <end position="122"/>
    </location>
</feature>
<evidence type="ECO:0000313" key="2">
    <source>
        <dbReference type="WBParaSite" id="GPUH_0000113201-mRNA-1"/>
    </source>
</evidence>
<proteinExistence type="predicted"/>
<accession>A0A183CXE1</accession>
<feature type="compositionally biased region" description="Basic residues" evidence="1">
    <location>
        <begin position="13"/>
        <end position="39"/>
    </location>
</feature>
<feature type="compositionally biased region" description="Basic residues" evidence="1">
    <location>
        <begin position="113"/>
        <end position="122"/>
    </location>
</feature>
<protein>
    <submittedName>
        <fullName evidence="2">Pre-mRNA-splicing factor SLU7</fullName>
    </submittedName>
</protein>
<reference evidence="2" key="1">
    <citation type="submission" date="2016-06" db="UniProtKB">
        <authorList>
            <consortium name="WormBaseParasite"/>
        </authorList>
    </citation>
    <scope>IDENTIFICATION</scope>
</reference>
<dbReference type="AlphaFoldDB" id="A0A183CXE1"/>
<organism evidence="2">
    <name type="scientific">Gongylonema pulchrum</name>
    <dbReference type="NCBI Taxonomy" id="637853"/>
    <lineage>
        <taxon>Eukaryota</taxon>
        <taxon>Metazoa</taxon>
        <taxon>Ecdysozoa</taxon>
        <taxon>Nematoda</taxon>
        <taxon>Chromadorea</taxon>
        <taxon>Rhabditida</taxon>
        <taxon>Spirurina</taxon>
        <taxon>Spiruromorpha</taxon>
        <taxon>Spiruroidea</taxon>
        <taxon>Gongylonematidae</taxon>
        <taxon>Gongylonema</taxon>
    </lineage>
</organism>
<sequence>LILFSGKRDERRREKKRAKRNRQKERKEKKKASKAKKTKSSGADKLDEEEVEEAIKKVQKDWDEAEESIKLGDRKRRYHAHYDVNAPTEAEMEAYKRTRIHASDPMAAYMNEKRRKKPSEKD</sequence>
<name>A0A183CXE1_9BILA</name>
<evidence type="ECO:0000256" key="1">
    <source>
        <dbReference type="SAM" id="MobiDB-lite"/>
    </source>
</evidence>
<feature type="compositionally biased region" description="Basic and acidic residues" evidence="1">
    <location>
        <begin position="1"/>
        <end position="12"/>
    </location>
</feature>
<feature type="region of interest" description="Disordered" evidence="1">
    <location>
        <begin position="1"/>
        <end position="52"/>
    </location>
</feature>